<dbReference type="EMBL" id="JACRTP010000004">
    <property type="protein sequence ID" value="MBC8629070.1"/>
    <property type="molecule type" value="Genomic_DNA"/>
</dbReference>
<feature type="transmembrane region" description="Helical" evidence="1">
    <location>
        <begin position="5"/>
        <end position="24"/>
    </location>
</feature>
<dbReference type="InterPro" id="IPR008984">
    <property type="entry name" value="SMAD_FHA_dom_sf"/>
</dbReference>
<proteinExistence type="predicted"/>
<dbReference type="CDD" id="cd00060">
    <property type="entry name" value="FHA"/>
    <property type="match status" value="1"/>
</dbReference>
<feature type="domain" description="FHA" evidence="2">
    <location>
        <begin position="96"/>
        <end position="151"/>
    </location>
</feature>
<evidence type="ECO:0000313" key="3">
    <source>
        <dbReference type="EMBL" id="MBC8629070.1"/>
    </source>
</evidence>
<keyword evidence="1" id="KW-1133">Transmembrane helix</keyword>
<evidence type="ECO:0000256" key="1">
    <source>
        <dbReference type="SAM" id="Phobius"/>
    </source>
</evidence>
<protein>
    <submittedName>
        <fullName evidence="3">FHA domain-containing protein</fullName>
    </submittedName>
</protein>
<reference evidence="3 4" key="1">
    <citation type="submission" date="2020-08" db="EMBL/GenBank/DDBJ databases">
        <title>Genome public.</title>
        <authorList>
            <person name="Liu C."/>
            <person name="Sun Q."/>
        </authorList>
    </citation>
    <scope>NUCLEOTIDE SEQUENCE [LARGE SCALE GENOMIC DNA]</scope>
    <source>
        <strain evidence="3 4">3_YM_SP_D4_24.mj</strain>
    </source>
</reference>
<keyword evidence="4" id="KW-1185">Reference proteome</keyword>
<evidence type="ECO:0000313" key="4">
    <source>
        <dbReference type="Proteomes" id="UP000661649"/>
    </source>
</evidence>
<organism evidence="3 4">
    <name type="scientific">Blautia stercoris</name>
    <dbReference type="NCBI Taxonomy" id="871664"/>
    <lineage>
        <taxon>Bacteria</taxon>
        <taxon>Bacillati</taxon>
        <taxon>Bacillota</taxon>
        <taxon>Clostridia</taxon>
        <taxon>Lachnospirales</taxon>
        <taxon>Lachnospiraceae</taxon>
        <taxon>Blautia</taxon>
    </lineage>
</organism>
<dbReference type="SUPFAM" id="SSF49879">
    <property type="entry name" value="SMAD/FHA domain"/>
    <property type="match status" value="1"/>
</dbReference>
<keyword evidence="1" id="KW-0472">Membrane</keyword>
<dbReference type="Proteomes" id="UP000661649">
    <property type="component" value="Unassembled WGS sequence"/>
</dbReference>
<gene>
    <name evidence="3" type="ORF">H8712_10690</name>
</gene>
<comment type="caution">
    <text evidence="3">The sequence shown here is derived from an EMBL/GenBank/DDBJ whole genome shotgun (WGS) entry which is preliminary data.</text>
</comment>
<sequence length="174" mass="19980">MEILVLIICAVIIVAGIVLIIWILRNRYDNSNVVIHGGMDTGTQKNGTESGSLFIGVSNELGTSVLNGKNRRRTYRFYLIDMEKGEKYDIQFRENIGIGRAENVRGIERFLTIHNDMRISGYHCRIYAFNSQIYIEDTGSKNHTYVNQEQVTRPHVLRNNDVIRIGDTRLTVKF</sequence>
<accession>A0ABR7PE60</accession>
<dbReference type="InterPro" id="IPR000253">
    <property type="entry name" value="FHA_dom"/>
</dbReference>
<dbReference type="SMART" id="SM00240">
    <property type="entry name" value="FHA"/>
    <property type="match status" value="1"/>
</dbReference>
<name>A0ABR7PE60_9FIRM</name>
<evidence type="ECO:0000259" key="2">
    <source>
        <dbReference type="PROSITE" id="PS50006"/>
    </source>
</evidence>
<dbReference type="Gene3D" id="2.60.200.20">
    <property type="match status" value="1"/>
</dbReference>
<dbReference type="Pfam" id="PF00498">
    <property type="entry name" value="FHA"/>
    <property type="match status" value="1"/>
</dbReference>
<dbReference type="PROSITE" id="PS50006">
    <property type="entry name" value="FHA_DOMAIN"/>
    <property type="match status" value="1"/>
</dbReference>
<dbReference type="RefSeq" id="WP_022304215.1">
    <property type="nucleotide sequence ID" value="NZ_JACRTP010000004.1"/>
</dbReference>
<keyword evidence="1" id="KW-0812">Transmembrane</keyword>